<dbReference type="EMBL" id="JBHSTP010000002">
    <property type="protein sequence ID" value="MFC6356077.1"/>
    <property type="molecule type" value="Genomic_DNA"/>
</dbReference>
<comment type="caution">
    <text evidence="2">The sequence shown here is derived from an EMBL/GenBank/DDBJ whole genome shotgun (WGS) entry which is preliminary data.</text>
</comment>
<evidence type="ECO:0000313" key="2">
    <source>
        <dbReference type="EMBL" id="MFC6356077.1"/>
    </source>
</evidence>
<sequence length="99" mass="11323">MRVTAAFLEVLRYLTSQSESIWGLQVCKATGLPSGTVYPILSRLEEYGWIEGVWDESDNKGPRRRLYRFTTIGKSEVAKLIESRAEKFRVVPQRKAVTT</sequence>
<dbReference type="InterPro" id="IPR036388">
    <property type="entry name" value="WH-like_DNA-bd_sf"/>
</dbReference>
<organism evidence="2 3">
    <name type="scientific">Luethyella okanaganae</name>
    <dbReference type="NCBI Taxonomy" id="69372"/>
    <lineage>
        <taxon>Bacteria</taxon>
        <taxon>Bacillati</taxon>
        <taxon>Actinomycetota</taxon>
        <taxon>Actinomycetes</taxon>
        <taxon>Micrococcales</taxon>
        <taxon>Microbacteriaceae</taxon>
        <taxon>Luethyella</taxon>
    </lineage>
</organism>
<reference evidence="3" key="1">
    <citation type="journal article" date="2019" name="Int. J. Syst. Evol. Microbiol.">
        <title>The Global Catalogue of Microorganisms (GCM) 10K type strain sequencing project: providing services to taxonomists for standard genome sequencing and annotation.</title>
        <authorList>
            <consortium name="The Broad Institute Genomics Platform"/>
            <consortium name="The Broad Institute Genome Sequencing Center for Infectious Disease"/>
            <person name="Wu L."/>
            <person name="Ma J."/>
        </authorList>
    </citation>
    <scope>NUCLEOTIDE SEQUENCE [LARGE SCALE GENOMIC DNA]</scope>
    <source>
        <strain evidence="3">CCUG 43304</strain>
    </source>
</reference>
<dbReference type="Proteomes" id="UP001596306">
    <property type="component" value="Unassembled WGS sequence"/>
</dbReference>
<dbReference type="SUPFAM" id="SSF46785">
    <property type="entry name" value="Winged helix' DNA-binding domain"/>
    <property type="match status" value="1"/>
</dbReference>
<keyword evidence="3" id="KW-1185">Reference proteome</keyword>
<dbReference type="RefSeq" id="WP_386729993.1">
    <property type="nucleotide sequence ID" value="NZ_JBHSTP010000002.1"/>
</dbReference>
<name>A0ABW1VGR0_9MICO</name>
<dbReference type="Gene3D" id="1.10.10.10">
    <property type="entry name" value="Winged helix-like DNA-binding domain superfamily/Winged helix DNA-binding domain"/>
    <property type="match status" value="1"/>
</dbReference>
<dbReference type="InterPro" id="IPR036390">
    <property type="entry name" value="WH_DNA-bd_sf"/>
</dbReference>
<evidence type="ECO:0000313" key="3">
    <source>
        <dbReference type="Proteomes" id="UP001596306"/>
    </source>
</evidence>
<gene>
    <name evidence="2" type="ORF">ACFQB0_08160</name>
</gene>
<protein>
    <submittedName>
        <fullName evidence="2">Helix-turn-helix transcriptional regulator</fullName>
    </submittedName>
</protein>
<proteinExistence type="predicted"/>
<accession>A0ABW1VGR0</accession>
<dbReference type="InterPro" id="IPR005149">
    <property type="entry name" value="Tscrpt_reg_PadR_N"/>
</dbReference>
<feature type="domain" description="Transcription regulator PadR N-terminal" evidence="1">
    <location>
        <begin position="32"/>
        <end position="78"/>
    </location>
</feature>
<dbReference type="Pfam" id="PF03551">
    <property type="entry name" value="PadR"/>
    <property type="match status" value="1"/>
</dbReference>
<evidence type="ECO:0000259" key="1">
    <source>
        <dbReference type="Pfam" id="PF03551"/>
    </source>
</evidence>